<dbReference type="RefSeq" id="WP_004869248.1">
    <property type="nucleotide sequence ID" value="NZ_CP005986.1"/>
</dbReference>
<reference evidence="13 14" key="1">
    <citation type="journal article" date="2009" name="J. Bacteriol.">
        <title>Draft genome sequence of the extremely acidophilic bacterium Acidithiobacillus caldus ATCC 51756 reveals metabolic versatility in the genus Acidithiobacillus.</title>
        <authorList>
            <person name="Valdes J."/>
            <person name="Quatrini R."/>
            <person name="Hallberg K."/>
            <person name="Dopson M."/>
            <person name="Valenzuela P.D."/>
            <person name="Holmes D.S."/>
        </authorList>
    </citation>
    <scope>NUCLEOTIDE SEQUENCE [LARGE SCALE GENOMIC DNA]</scope>
    <source>
        <strain evidence="14">ATCC 51756 / DSM 8584 / KU</strain>
    </source>
</reference>
<keyword evidence="7 10" id="KW-0342">GTP-binding</keyword>
<evidence type="ECO:0000256" key="5">
    <source>
        <dbReference type="ARBA" id="ARBA00022741"/>
    </source>
</evidence>
<gene>
    <name evidence="10" type="primary">engB</name>
    <name evidence="13" type="ORF">Acaty_c2562</name>
</gene>
<dbReference type="InterPro" id="IPR019987">
    <property type="entry name" value="GTP-bd_ribosome_bio_YsxC"/>
</dbReference>
<dbReference type="GeneID" id="92932624"/>
<feature type="region of interest" description="Disordered" evidence="11">
    <location>
        <begin position="210"/>
        <end position="247"/>
    </location>
</feature>
<keyword evidence="9 10" id="KW-0131">Cell cycle</keyword>
<evidence type="ECO:0000256" key="4">
    <source>
        <dbReference type="ARBA" id="ARBA00022723"/>
    </source>
</evidence>
<evidence type="ECO:0000256" key="8">
    <source>
        <dbReference type="ARBA" id="ARBA00023210"/>
    </source>
</evidence>
<dbReference type="GO" id="GO:0005525">
    <property type="term" value="F:GTP binding"/>
    <property type="evidence" value="ECO:0007669"/>
    <property type="project" value="UniProtKB-UniRule"/>
</dbReference>
<evidence type="ECO:0000256" key="10">
    <source>
        <dbReference type="HAMAP-Rule" id="MF_00321"/>
    </source>
</evidence>
<dbReference type="PANTHER" id="PTHR11649">
    <property type="entry name" value="MSS1/TRME-RELATED GTP-BINDING PROTEIN"/>
    <property type="match status" value="1"/>
</dbReference>
<evidence type="ECO:0000256" key="9">
    <source>
        <dbReference type="ARBA" id="ARBA00023306"/>
    </source>
</evidence>
<dbReference type="CDD" id="cd01876">
    <property type="entry name" value="YihA_EngB"/>
    <property type="match status" value="1"/>
</dbReference>
<evidence type="ECO:0000256" key="3">
    <source>
        <dbReference type="ARBA" id="ARBA00022618"/>
    </source>
</evidence>
<evidence type="ECO:0000256" key="11">
    <source>
        <dbReference type="SAM" id="MobiDB-lite"/>
    </source>
</evidence>
<proteinExistence type="inferred from homology"/>
<comment type="function">
    <text evidence="10">Necessary for normal cell division and for the maintenance of normal septation.</text>
</comment>
<dbReference type="InterPro" id="IPR006073">
    <property type="entry name" value="GTP-bd"/>
</dbReference>
<dbReference type="EMBL" id="CP005986">
    <property type="protein sequence ID" value="AIA56406.1"/>
    <property type="molecule type" value="Genomic_DNA"/>
</dbReference>
<keyword evidence="4" id="KW-0479">Metal-binding</keyword>
<dbReference type="Gene3D" id="3.40.50.300">
    <property type="entry name" value="P-loop containing nucleotide triphosphate hydrolases"/>
    <property type="match status" value="1"/>
</dbReference>
<comment type="similarity">
    <text evidence="2 10">Belongs to the TRAFAC class TrmE-Era-EngA-EngB-Septin-like GTPase superfamily. EngB GTPase family.</text>
</comment>
<protein>
    <recommendedName>
        <fullName evidence="10">Probable GTP-binding protein EngB</fullName>
    </recommendedName>
</protein>
<dbReference type="InterPro" id="IPR027417">
    <property type="entry name" value="P-loop_NTPase"/>
</dbReference>
<dbReference type="HOGENOM" id="CLU_033732_1_0_6"/>
<dbReference type="GO" id="GO:0005829">
    <property type="term" value="C:cytosol"/>
    <property type="evidence" value="ECO:0007669"/>
    <property type="project" value="TreeGrafter"/>
</dbReference>
<dbReference type="eggNOG" id="COG0218">
    <property type="taxonomic scope" value="Bacteria"/>
</dbReference>
<dbReference type="Proteomes" id="UP000005522">
    <property type="component" value="Chromosome"/>
</dbReference>
<evidence type="ECO:0000256" key="6">
    <source>
        <dbReference type="ARBA" id="ARBA00022842"/>
    </source>
</evidence>
<dbReference type="GO" id="GO:0000917">
    <property type="term" value="P:division septum assembly"/>
    <property type="evidence" value="ECO:0007669"/>
    <property type="project" value="UniProtKB-KW"/>
</dbReference>
<evidence type="ECO:0000313" key="13">
    <source>
        <dbReference type="EMBL" id="AIA56406.1"/>
    </source>
</evidence>
<feature type="domain" description="EngB-type G" evidence="12">
    <location>
        <begin position="37"/>
        <end position="209"/>
    </location>
</feature>
<dbReference type="NCBIfam" id="TIGR03598">
    <property type="entry name" value="GTPase_YsxC"/>
    <property type="match status" value="1"/>
</dbReference>
<evidence type="ECO:0000256" key="1">
    <source>
        <dbReference type="ARBA" id="ARBA00001946"/>
    </source>
</evidence>
<dbReference type="AlphaFoldDB" id="A0A060A2E5"/>
<organism evidence="13 14">
    <name type="scientific">Acidithiobacillus caldus (strain ATCC 51756 / DSM 8584 / KU)</name>
    <dbReference type="NCBI Taxonomy" id="637389"/>
    <lineage>
        <taxon>Bacteria</taxon>
        <taxon>Pseudomonadati</taxon>
        <taxon>Pseudomonadota</taxon>
        <taxon>Acidithiobacillia</taxon>
        <taxon>Acidithiobacillales</taxon>
        <taxon>Acidithiobacillaceae</taxon>
        <taxon>Acidithiobacillus</taxon>
    </lineage>
</organism>
<keyword evidence="6" id="KW-0460">Magnesium</keyword>
<dbReference type="SUPFAM" id="SSF52540">
    <property type="entry name" value="P-loop containing nucleoside triphosphate hydrolases"/>
    <property type="match status" value="1"/>
</dbReference>
<evidence type="ECO:0000313" key="14">
    <source>
        <dbReference type="Proteomes" id="UP000005522"/>
    </source>
</evidence>
<dbReference type="InterPro" id="IPR030393">
    <property type="entry name" value="G_ENGB_dom"/>
</dbReference>
<dbReference type="GO" id="GO:0046872">
    <property type="term" value="F:metal ion binding"/>
    <property type="evidence" value="ECO:0007669"/>
    <property type="project" value="UniProtKB-KW"/>
</dbReference>
<dbReference type="PROSITE" id="PS51706">
    <property type="entry name" value="G_ENGB"/>
    <property type="match status" value="1"/>
</dbReference>
<dbReference type="HAMAP" id="MF_00321">
    <property type="entry name" value="GTPase_EngB"/>
    <property type="match status" value="1"/>
</dbReference>
<evidence type="ECO:0000256" key="7">
    <source>
        <dbReference type="ARBA" id="ARBA00023134"/>
    </source>
</evidence>
<comment type="cofactor">
    <cofactor evidence="1">
        <name>Mg(2+)</name>
        <dbReference type="ChEBI" id="CHEBI:18420"/>
    </cofactor>
</comment>
<keyword evidence="8 10" id="KW-0717">Septation</keyword>
<dbReference type="PANTHER" id="PTHR11649:SF13">
    <property type="entry name" value="ENGB-TYPE G DOMAIN-CONTAINING PROTEIN"/>
    <property type="match status" value="1"/>
</dbReference>
<keyword evidence="5 10" id="KW-0547">Nucleotide-binding</keyword>
<sequence length="247" mass="26790">MERTNPKDMAKAFRFSPLRRARFSTSVTRMDQLPADDGAEVAIAGRSNVGKSSVLNLLTGHGGLARVSRTPGRTQAINVFDLDPGQRLMDLPGYGYAKVPDALRLSWGDLLEDYLRRRTSLRLLLLVMDIRHPLGSHDLALLDFARHCGRPVHALLNKADKLSRGAALHALAQARRNPALEGVGLQCFSTQSGLGLEELHWLLARTYEKETPVETGAKSEPSKGGEGSGPGQGGKSQDRNATTAGFE</sequence>
<feature type="compositionally biased region" description="Gly residues" evidence="11">
    <location>
        <begin position="224"/>
        <end position="234"/>
    </location>
</feature>
<dbReference type="KEGG" id="acz:Acaty_c2562"/>
<name>A0A060A2E5_ACICK</name>
<accession>A0A060A2E5</accession>
<dbReference type="Pfam" id="PF01926">
    <property type="entry name" value="MMR_HSR1"/>
    <property type="match status" value="1"/>
</dbReference>
<evidence type="ECO:0000259" key="12">
    <source>
        <dbReference type="PROSITE" id="PS51706"/>
    </source>
</evidence>
<evidence type="ECO:0000256" key="2">
    <source>
        <dbReference type="ARBA" id="ARBA00009638"/>
    </source>
</evidence>
<keyword evidence="3 10" id="KW-0132">Cell division</keyword>